<reference evidence="4 5" key="1">
    <citation type="submission" date="2019-09" db="EMBL/GenBank/DDBJ databases">
        <authorList>
            <person name="Ou C."/>
        </authorList>
    </citation>
    <scope>NUCLEOTIDE SEQUENCE [LARGE SCALE GENOMIC DNA]</scope>
    <source>
        <strain evidence="4">S2</strain>
        <tissue evidence="4">Leaf</tissue>
    </source>
</reference>
<dbReference type="InterPro" id="IPR023796">
    <property type="entry name" value="Serpin_dom"/>
</dbReference>
<dbReference type="PANTHER" id="PTHR11461:SF211">
    <property type="entry name" value="GH10112P-RELATED"/>
    <property type="match status" value="1"/>
</dbReference>
<dbReference type="InterPro" id="IPR042185">
    <property type="entry name" value="Serpin_sf_2"/>
</dbReference>
<proteinExistence type="inferred from homology"/>
<dbReference type="PANTHER" id="PTHR11461">
    <property type="entry name" value="SERINE PROTEASE INHIBITOR, SERPIN"/>
    <property type="match status" value="1"/>
</dbReference>
<dbReference type="Pfam" id="PF00079">
    <property type="entry name" value="Serpin"/>
    <property type="match status" value="2"/>
</dbReference>
<dbReference type="SMART" id="SM00093">
    <property type="entry name" value="SERPIN"/>
    <property type="match status" value="1"/>
</dbReference>
<dbReference type="SUPFAM" id="SSF56574">
    <property type="entry name" value="Serpins"/>
    <property type="match status" value="1"/>
</dbReference>
<dbReference type="Gene3D" id="2.10.310.10">
    <property type="entry name" value="Serpins superfamily"/>
    <property type="match status" value="1"/>
</dbReference>
<dbReference type="Gene3D" id="3.30.497.10">
    <property type="entry name" value="Antithrombin, subunit I, domain 2"/>
    <property type="match status" value="2"/>
</dbReference>
<evidence type="ECO:0000256" key="2">
    <source>
        <dbReference type="RuleBase" id="RU000411"/>
    </source>
</evidence>
<dbReference type="InterPro" id="IPR042178">
    <property type="entry name" value="Serpin_sf_1"/>
</dbReference>
<dbReference type="Gene3D" id="2.30.39.10">
    <property type="entry name" value="Alpha-1-antitrypsin, domain 1"/>
    <property type="match status" value="1"/>
</dbReference>
<dbReference type="OrthoDB" id="1063785at2759"/>
<dbReference type="Proteomes" id="UP000327157">
    <property type="component" value="Chromosome 8"/>
</dbReference>
<reference evidence="5" key="2">
    <citation type="submission" date="2019-10" db="EMBL/GenBank/DDBJ databases">
        <title>A de novo genome assembly of a pear dwarfing rootstock.</title>
        <authorList>
            <person name="Wang F."/>
            <person name="Wang J."/>
            <person name="Li S."/>
            <person name="Zhang Y."/>
            <person name="Fang M."/>
            <person name="Ma L."/>
            <person name="Zhao Y."/>
            <person name="Jiang S."/>
        </authorList>
    </citation>
    <scope>NUCLEOTIDE SEQUENCE [LARGE SCALE GENOMIC DNA]</scope>
</reference>
<gene>
    <name evidence="4" type="ORF">D8674_032819</name>
</gene>
<dbReference type="EMBL" id="SMOL01000148">
    <property type="protein sequence ID" value="KAB2628024.1"/>
    <property type="molecule type" value="Genomic_DNA"/>
</dbReference>
<dbReference type="Gene3D" id="6.20.40.10">
    <property type="match status" value="1"/>
</dbReference>
<evidence type="ECO:0000256" key="1">
    <source>
        <dbReference type="ARBA" id="ARBA00009500"/>
    </source>
</evidence>
<comment type="similarity">
    <text evidence="1 2">Belongs to the serpin family.</text>
</comment>
<sequence>MDLRESIINQNDVARRLTKQLVQTEGKQSNLVLIAAGSKGPTQEQLLSFLNSKSTDHLNSFASQLESVIFSDGSPVGGPKLAFANGVWVQKDLPLKPSFKQVVDAYYKAALALVDFQTNVSSTRLIFTNALYFKGAWTEKFDASATKEQDFHLLDGSAVKAPFMTNKNKQYKLYVSSIFHKSFIEVNEEGTEAAAASAGVISNRRMPMTFVADRPFLFTISEETTGTVLFIGNLLNPLAG</sequence>
<comment type="caution">
    <text evidence="4">The sequence shown here is derived from an EMBL/GenBank/DDBJ whole genome shotgun (WGS) entry which is preliminary data.</text>
</comment>
<reference evidence="4 5" key="3">
    <citation type="submission" date="2019-11" db="EMBL/GenBank/DDBJ databases">
        <title>A de novo genome assembly of a pear dwarfing rootstock.</title>
        <authorList>
            <person name="Wang F."/>
            <person name="Wang J."/>
            <person name="Li S."/>
            <person name="Zhang Y."/>
            <person name="Fang M."/>
            <person name="Ma L."/>
            <person name="Zhao Y."/>
            <person name="Jiang S."/>
        </authorList>
    </citation>
    <scope>NUCLEOTIDE SEQUENCE [LARGE SCALE GENOMIC DNA]</scope>
    <source>
        <strain evidence="4">S2</strain>
        <tissue evidence="4">Leaf</tissue>
    </source>
</reference>
<evidence type="ECO:0000313" key="5">
    <source>
        <dbReference type="Proteomes" id="UP000327157"/>
    </source>
</evidence>
<dbReference type="PROSITE" id="PS00284">
    <property type="entry name" value="SERPIN"/>
    <property type="match status" value="1"/>
</dbReference>
<dbReference type="InterPro" id="IPR036186">
    <property type="entry name" value="Serpin_sf"/>
</dbReference>
<evidence type="ECO:0000313" key="4">
    <source>
        <dbReference type="EMBL" id="KAB2628024.1"/>
    </source>
</evidence>
<dbReference type="GO" id="GO:0004867">
    <property type="term" value="F:serine-type endopeptidase inhibitor activity"/>
    <property type="evidence" value="ECO:0007669"/>
    <property type="project" value="InterPro"/>
</dbReference>
<dbReference type="GO" id="GO:0005615">
    <property type="term" value="C:extracellular space"/>
    <property type="evidence" value="ECO:0007669"/>
    <property type="project" value="InterPro"/>
</dbReference>
<protein>
    <submittedName>
        <fullName evidence="4">Serpin-ZX-like</fullName>
    </submittedName>
</protein>
<dbReference type="AlphaFoldDB" id="A0A5N5HXA1"/>
<evidence type="ECO:0000259" key="3">
    <source>
        <dbReference type="SMART" id="SM00093"/>
    </source>
</evidence>
<name>A0A5N5HXA1_9ROSA</name>
<dbReference type="InterPro" id="IPR023795">
    <property type="entry name" value="Serpin_CS"/>
</dbReference>
<organism evidence="4 5">
    <name type="scientific">Pyrus ussuriensis x Pyrus communis</name>
    <dbReference type="NCBI Taxonomy" id="2448454"/>
    <lineage>
        <taxon>Eukaryota</taxon>
        <taxon>Viridiplantae</taxon>
        <taxon>Streptophyta</taxon>
        <taxon>Embryophyta</taxon>
        <taxon>Tracheophyta</taxon>
        <taxon>Spermatophyta</taxon>
        <taxon>Magnoliopsida</taxon>
        <taxon>eudicotyledons</taxon>
        <taxon>Gunneridae</taxon>
        <taxon>Pentapetalae</taxon>
        <taxon>rosids</taxon>
        <taxon>fabids</taxon>
        <taxon>Rosales</taxon>
        <taxon>Rosaceae</taxon>
        <taxon>Amygdaloideae</taxon>
        <taxon>Maleae</taxon>
        <taxon>Pyrus</taxon>
    </lineage>
</organism>
<accession>A0A5N5HXA1</accession>
<dbReference type="InterPro" id="IPR000215">
    <property type="entry name" value="Serpin_fam"/>
</dbReference>
<feature type="domain" description="Serpin" evidence="3">
    <location>
        <begin position="15"/>
        <end position="237"/>
    </location>
</feature>
<keyword evidence="5" id="KW-1185">Reference proteome</keyword>